<sequence>MVVCKMILLLIVIFSSNISFAAELSSVSFENVNYDSDSSAHELGLYFDESMSFELLGSKQTSSSQLSLRGSSGLGITLEEIADRKKLTVPSFKKDTEHKDTMHVTSNREAVMVTSAYSCKRKNYHEIILDDNHKSTKKSHNQLDIMQQDVYKNHASYNSYSGYRK</sequence>
<keyword evidence="1" id="KW-0732">Signal</keyword>
<dbReference type="Proteomes" id="UP000254834">
    <property type="component" value="Chromosome"/>
</dbReference>
<feature type="chain" id="PRO_5017038317" evidence="1">
    <location>
        <begin position="22"/>
        <end position="165"/>
    </location>
</feature>
<evidence type="ECO:0000313" key="2">
    <source>
        <dbReference type="EMBL" id="AXK60610.1"/>
    </source>
</evidence>
<dbReference type="RefSeq" id="WP_115585625.1">
    <property type="nucleotide sequence ID" value="NZ_CP025544.1"/>
</dbReference>
<feature type="signal peptide" evidence="1">
    <location>
        <begin position="1"/>
        <end position="21"/>
    </location>
</feature>
<evidence type="ECO:0000313" key="3">
    <source>
        <dbReference type="Proteomes" id="UP000254834"/>
    </source>
</evidence>
<dbReference type="KEGG" id="cdes:C0J27_02525"/>
<organism evidence="2 3">
    <name type="scientific">Candidatus Chromulinivorax destructor</name>
    <dbReference type="NCBI Taxonomy" id="2066483"/>
    <lineage>
        <taxon>Bacteria</taxon>
        <taxon>Candidatus Babelota</taxon>
        <taxon>Candidatus Babeliae</taxon>
        <taxon>Candidatus Babeliales</taxon>
        <taxon>Candidatus Chromulinivoraceae</taxon>
        <taxon>Candidatus Chromulinivorax</taxon>
    </lineage>
</organism>
<reference evidence="2 3" key="1">
    <citation type="submission" date="2017-12" db="EMBL/GenBank/DDBJ databases">
        <title>Chromulinavorax destructans is a abundant pathogen of dominant heterotrophic picoflagllates.</title>
        <authorList>
            <person name="Deeg C.M."/>
            <person name="Zimmer M."/>
            <person name="Suttle C.A."/>
        </authorList>
    </citation>
    <scope>NUCLEOTIDE SEQUENCE [LARGE SCALE GENOMIC DNA]</scope>
    <source>
        <strain evidence="2 3">SeV1</strain>
    </source>
</reference>
<protein>
    <submittedName>
        <fullName evidence="2">Uncharacterized protein</fullName>
    </submittedName>
</protein>
<gene>
    <name evidence="2" type="ORF">C0J27_02525</name>
</gene>
<name>A0A345ZBE3_9BACT</name>
<evidence type="ECO:0000256" key="1">
    <source>
        <dbReference type="SAM" id="SignalP"/>
    </source>
</evidence>
<dbReference type="EMBL" id="CP025544">
    <property type="protein sequence ID" value="AXK60610.1"/>
    <property type="molecule type" value="Genomic_DNA"/>
</dbReference>
<dbReference type="AlphaFoldDB" id="A0A345ZBE3"/>
<accession>A0A345ZBE3</accession>
<proteinExistence type="predicted"/>
<keyword evidence="3" id="KW-1185">Reference proteome</keyword>